<name>A0A1E2S3B0_9HYPH</name>
<feature type="region of interest" description="Disordered" evidence="1">
    <location>
        <begin position="534"/>
        <end position="558"/>
    </location>
</feature>
<dbReference type="Pfam" id="PF05170">
    <property type="entry name" value="AsmA"/>
    <property type="match status" value="2"/>
</dbReference>
<reference evidence="3 4" key="1">
    <citation type="submission" date="2016-07" db="EMBL/GenBank/DDBJ databases">
        <title>Draft genome sequence of Methyloligella halotolerans C2T (VKM B-2706T=CCUG 61687T=DSM 25045T), a halotolerant polyhydroxybutyrate accumulating methylotroph.</title>
        <authorList>
            <person name="Vasilenko O.V."/>
            <person name="Doronina N.V."/>
            <person name="Poroshina M.N."/>
            <person name="Tarlachkov S.V."/>
            <person name="Trotsenko Y.A."/>
        </authorList>
    </citation>
    <scope>NUCLEOTIDE SEQUENCE [LARGE SCALE GENOMIC DNA]</scope>
    <source>
        <strain evidence="3 4">VKM B-2706</strain>
    </source>
</reference>
<dbReference type="STRING" id="1177755.A7A08_00829"/>
<evidence type="ECO:0000256" key="1">
    <source>
        <dbReference type="SAM" id="MobiDB-lite"/>
    </source>
</evidence>
<dbReference type="Proteomes" id="UP000095087">
    <property type="component" value="Unassembled WGS sequence"/>
</dbReference>
<dbReference type="GO" id="GO:0090313">
    <property type="term" value="P:regulation of protein targeting to membrane"/>
    <property type="evidence" value="ECO:0007669"/>
    <property type="project" value="TreeGrafter"/>
</dbReference>
<dbReference type="InterPro" id="IPR007844">
    <property type="entry name" value="AsmA"/>
</dbReference>
<comment type="caution">
    <text evidence="3">The sequence shown here is derived from an EMBL/GenBank/DDBJ whole genome shotgun (WGS) entry which is preliminary data.</text>
</comment>
<feature type="compositionally biased region" description="Polar residues" evidence="1">
    <location>
        <begin position="1267"/>
        <end position="1282"/>
    </location>
</feature>
<dbReference type="InterPro" id="IPR052894">
    <property type="entry name" value="AsmA-related"/>
</dbReference>
<dbReference type="PANTHER" id="PTHR30441">
    <property type="entry name" value="DUF748 DOMAIN-CONTAINING PROTEIN"/>
    <property type="match status" value="1"/>
</dbReference>
<feature type="domain" description="AsmA" evidence="2">
    <location>
        <begin position="6"/>
        <end position="182"/>
    </location>
</feature>
<accession>A0A1E2S3B0</accession>
<organism evidence="3 4">
    <name type="scientific">Methyloligella halotolerans</name>
    <dbReference type="NCBI Taxonomy" id="1177755"/>
    <lineage>
        <taxon>Bacteria</taxon>
        <taxon>Pseudomonadati</taxon>
        <taxon>Pseudomonadota</taxon>
        <taxon>Alphaproteobacteria</taxon>
        <taxon>Hyphomicrobiales</taxon>
        <taxon>Hyphomicrobiaceae</taxon>
        <taxon>Methyloligella</taxon>
    </lineage>
</organism>
<proteinExistence type="predicted"/>
<dbReference type="PANTHER" id="PTHR30441:SF4">
    <property type="entry name" value="PROTEIN ASMA"/>
    <property type="match status" value="1"/>
</dbReference>
<dbReference type="OrthoDB" id="9816380at2"/>
<feature type="domain" description="AsmA" evidence="2">
    <location>
        <begin position="928"/>
        <end position="1093"/>
    </location>
</feature>
<feature type="region of interest" description="Disordered" evidence="1">
    <location>
        <begin position="1194"/>
        <end position="1388"/>
    </location>
</feature>
<feature type="region of interest" description="Disordered" evidence="1">
    <location>
        <begin position="257"/>
        <end position="279"/>
    </location>
</feature>
<protein>
    <submittedName>
        <fullName evidence="3">Putative assembly protein</fullName>
    </submittedName>
</protein>
<dbReference type="RefSeq" id="WP_069094178.1">
    <property type="nucleotide sequence ID" value="NZ_MASI01000001.1"/>
</dbReference>
<evidence type="ECO:0000313" key="4">
    <source>
        <dbReference type="Proteomes" id="UP000095087"/>
    </source>
</evidence>
<sequence>MNSFLLSLTVFLIVALSALFAVPYFVDFNDYRDVFEAQASKVMGRDVAVRGPVELRLLPVPELRFDQVTVAAAEGGTTLPFIEAETLQVSLNIGALLRGTIETQQVAIVDPVIRLSVNEDGSGAWTDIGLRESTLPFAPKQVAFDSVTVSGGRIEVYKQGEDIASIEDIDGEATAASLSGPYKVSATYRYDGEPQEIHFSTGAADSEGESRLKARITETNSGTTLLLDGQIGGLRATPYFDGKMTARLLPYRASPGPDAVPVAERQDGEQPAPPPPPAAASLVELKGDLEARPERVALSPFEVTVHSRGRSQMLKGKLAVDFGETDRAEGEVTARWVDVDALLADPKSGGETDPASRLARLADLALQQTARFDTAQFDIRVDQASLGGDLVTEVDLKLASQDGRVTIEGLDATLPGETKIAASGTIATRDSRPVFSGKLNLEGKRLATLTRWAAGDRGLAGQTSAGDFSLKADAELSPDTVDLSGIEGAVSGTAFGGALRYEAGDDPMLHLALESERLDLREVMGEGGIGRLWSKKSDTAKPGIEQAEGETTGGEKPAKAETGPFPALGGLTDASVHLALDVHELLLPDLPGGALNARLDYAGDRLDIRSLEFESPGALMVTGEGALTSLSDDPRGRIALSVKGDKPESLQALADTLGLGDRTFAGLAPVDLRLVLEADREGEQSIGRVQATGTVKGAKVDLQGEAHGDLTELGKAAIDLEGEVDGVTSETLISLAAPDLSAEELKSRLGDNAEARNTLVLAVKGVPEDQLDLSVKLTGPLEASFAGEGAYGDETLTLQGQLSARTDDAAMVLALAGVSVPPSARDLPVDLRGKLTKKPGEIHLYPLNGQIGSESVELGAHILTDKKPETEVYLDATADTVSLPALLGPLVAWERTASTEELLGTLTEGRAAIWPARGFALGPLGWAKTQLHVKAKTMYLGSAFPLKEAQFKAQSNAGKLDIKVLKGKLFDGLFTAAGQLAPRGEGAHLDVHAELAAAKMSQTSNALLGRIQAKSQYGFNIHVTGDGLSPPGLIAGLSGKGRLALRPGEIRGLNTAAYAKMLSQAVKTDQNRVNEKEIVGLADRLQKEINQGVYHFDATVLDFTVQNGTLRLKKGRLANDQAITEISGLIALASLRLDSEWNMTLRQPPVEDAPPLTLVLAAPLEQIDTIAPRIDTDALVAHFTVRRMEEDVERLENLDVTGQGPPDSAPTRAPKPQSSVETPAPEKAEDDAAPAAEAATPQQANTVQEPEPETAQEPAPNDRDAETAQQPESRQEPSTAQETPPAGETAPSDNTATAPDDGGEAGSREEDSAKSRRTPSSIEDLLELNESSTSSEGETPLTEASDETTEAIVAPERRPPPPATRRSNRPAPANDDWKRGIPLFGYGR</sequence>
<feature type="compositionally biased region" description="Low complexity" evidence="1">
    <location>
        <begin position="1328"/>
        <end position="1343"/>
    </location>
</feature>
<gene>
    <name evidence="3" type="ORF">A7A08_00829</name>
</gene>
<keyword evidence="4" id="KW-1185">Reference proteome</keyword>
<dbReference type="EMBL" id="MASI01000001">
    <property type="protein sequence ID" value="ODA68993.1"/>
    <property type="molecule type" value="Genomic_DNA"/>
</dbReference>
<feature type="compositionally biased region" description="Low complexity" evidence="1">
    <location>
        <begin position="1233"/>
        <end position="1244"/>
    </location>
</feature>
<evidence type="ECO:0000313" key="3">
    <source>
        <dbReference type="EMBL" id="ODA68993.1"/>
    </source>
</evidence>
<dbReference type="GO" id="GO:0005886">
    <property type="term" value="C:plasma membrane"/>
    <property type="evidence" value="ECO:0007669"/>
    <property type="project" value="TreeGrafter"/>
</dbReference>
<evidence type="ECO:0000259" key="2">
    <source>
        <dbReference type="Pfam" id="PF05170"/>
    </source>
</evidence>